<dbReference type="RefSeq" id="XP_004181933.1">
    <property type="nucleotide sequence ID" value="XM_004181885.1"/>
</dbReference>
<evidence type="ECO:0000256" key="5">
    <source>
        <dbReference type="ARBA" id="ARBA00022989"/>
    </source>
</evidence>
<evidence type="ECO:0000256" key="8">
    <source>
        <dbReference type="RuleBase" id="RU362088"/>
    </source>
</evidence>
<dbReference type="PANTHER" id="PTHR11040">
    <property type="entry name" value="ZINC/IRON TRANSPORTER"/>
    <property type="match status" value="1"/>
</dbReference>
<feature type="transmembrane region" description="Helical" evidence="8">
    <location>
        <begin position="41"/>
        <end position="60"/>
    </location>
</feature>
<keyword evidence="3 8" id="KW-0813">Transport</keyword>
<dbReference type="OMA" id="HHHGHFN"/>
<feature type="transmembrane region" description="Helical" evidence="8">
    <location>
        <begin position="305"/>
        <end position="326"/>
    </location>
</feature>
<dbReference type="EMBL" id="HE806323">
    <property type="protein sequence ID" value="CCH62414.1"/>
    <property type="molecule type" value="Genomic_DNA"/>
</dbReference>
<evidence type="ECO:0000256" key="1">
    <source>
        <dbReference type="ARBA" id="ARBA00004141"/>
    </source>
</evidence>
<dbReference type="InterPro" id="IPR004698">
    <property type="entry name" value="Zn/Fe_permease_fun/pln"/>
</dbReference>
<dbReference type="KEGG" id="tbl:TBLA_0H01270"/>
<dbReference type="HOGENOM" id="CLU_027089_0_2_1"/>
<dbReference type="OrthoDB" id="448280at2759"/>
<evidence type="ECO:0000313" key="10">
    <source>
        <dbReference type="Proteomes" id="UP000002866"/>
    </source>
</evidence>
<protein>
    <recommendedName>
        <fullName evidence="11">Zinc/iron permease</fullName>
    </recommendedName>
</protein>
<sequence>MLDAQTLLDVIVKRHGADDDSDHVPACETSNDYDGRMNLRILSVFILLISSGIGVNFPILASQYSFIRLPKWCFFIAKFFGSGVIIATAFVHLLEPAADALGNACLGGTFAEYPWAFGICLMSLFFLFFTEIISHHIIDQRLAKEHGHGHDEEHAAIERVDTIECCEENSCDEEPNPMVIQEENSATTYIDSKNKDEKKAADVQINEHLQYDSQEKTVDLENSISHHDGMTRAEREQYLNQLVAVMVLEAGVIVHSVFIGLSLAVTGDNFVTLFIVLTFHQMFEGLGLGTRVAETPWPKSKRMTPWLMALAFTLTTPVAVAIGLGVRNSWVPGSRTSLIANGIFDAISAGILIYTGLVELMAHEFLYSGQFKGENGLKQMLSAYFVMCCGAALMALLGKWA</sequence>
<name>I2H7R2_HENB6</name>
<dbReference type="FunCoup" id="I2H7R2">
    <property type="interactions" value="541"/>
</dbReference>
<feature type="transmembrane region" description="Helical" evidence="8">
    <location>
        <begin position="381"/>
        <end position="400"/>
    </location>
</feature>
<dbReference type="STRING" id="1071380.I2H7R2"/>
<keyword evidence="7 8" id="KW-0472">Membrane</keyword>
<proteinExistence type="inferred from homology"/>
<keyword evidence="6 8" id="KW-0406">Ion transport</keyword>
<comment type="caution">
    <text evidence="8">Lacks conserved residue(s) required for the propagation of feature annotation.</text>
</comment>
<dbReference type="Pfam" id="PF02535">
    <property type="entry name" value="Zip"/>
    <property type="match status" value="1"/>
</dbReference>
<feature type="transmembrane region" description="Helical" evidence="8">
    <location>
        <begin position="338"/>
        <end position="360"/>
    </location>
</feature>
<comment type="similarity">
    <text evidence="2 8">Belongs to the ZIP transporter (TC 2.A.5) family.</text>
</comment>
<keyword evidence="5 8" id="KW-1133">Transmembrane helix</keyword>
<feature type="transmembrane region" description="Helical" evidence="8">
    <location>
        <begin position="242"/>
        <end position="264"/>
    </location>
</feature>
<dbReference type="GO" id="GO:0005886">
    <property type="term" value="C:plasma membrane"/>
    <property type="evidence" value="ECO:0007669"/>
    <property type="project" value="EnsemblFungi"/>
</dbReference>
<dbReference type="eggNOG" id="KOG1558">
    <property type="taxonomic scope" value="Eukaryota"/>
</dbReference>
<evidence type="ECO:0000256" key="3">
    <source>
        <dbReference type="ARBA" id="ARBA00022448"/>
    </source>
</evidence>
<dbReference type="GeneID" id="14497571"/>
<dbReference type="GO" id="GO:0071578">
    <property type="term" value="P:zinc ion import across plasma membrane"/>
    <property type="evidence" value="ECO:0007669"/>
    <property type="project" value="EnsemblFungi"/>
</dbReference>
<evidence type="ECO:0000256" key="4">
    <source>
        <dbReference type="ARBA" id="ARBA00022692"/>
    </source>
</evidence>
<keyword evidence="4 8" id="KW-0812">Transmembrane</keyword>
<comment type="subcellular location">
    <subcellularLocation>
        <location evidence="1 8">Membrane</location>
        <topology evidence="1 8">Multi-pass membrane protein</topology>
    </subcellularLocation>
</comment>
<feature type="transmembrane region" description="Helical" evidence="8">
    <location>
        <begin position="72"/>
        <end position="93"/>
    </location>
</feature>
<organism evidence="9 10">
    <name type="scientific">Henningerozyma blattae (strain ATCC 34711 / CBS 6284 / DSM 70876 / NBRC 10599 / NRRL Y-10934 / UCD 77-7)</name>
    <name type="common">Yeast</name>
    <name type="synonym">Tetrapisispora blattae</name>
    <dbReference type="NCBI Taxonomy" id="1071380"/>
    <lineage>
        <taxon>Eukaryota</taxon>
        <taxon>Fungi</taxon>
        <taxon>Dikarya</taxon>
        <taxon>Ascomycota</taxon>
        <taxon>Saccharomycotina</taxon>
        <taxon>Saccharomycetes</taxon>
        <taxon>Saccharomycetales</taxon>
        <taxon>Saccharomycetaceae</taxon>
        <taxon>Henningerozyma</taxon>
    </lineage>
</organism>
<dbReference type="NCBIfam" id="TIGR00820">
    <property type="entry name" value="zip"/>
    <property type="match status" value="1"/>
</dbReference>
<feature type="transmembrane region" description="Helical" evidence="8">
    <location>
        <begin position="113"/>
        <end position="134"/>
    </location>
</feature>
<evidence type="ECO:0008006" key="11">
    <source>
        <dbReference type="Google" id="ProtNLM"/>
    </source>
</evidence>
<accession>I2H7R2</accession>
<dbReference type="PANTHER" id="PTHR11040:SF69">
    <property type="entry name" value="ZINC-REGULATED TRANSPORTER 2"/>
    <property type="match status" value="1"/>
</dbReference>
<dbReference type="Proteomes" id="UP000002866">
    <property type="component" value="Chromosome 8"/>
</dbReference>
<evidence type="ECO:0000256" key="6">
    <source>
        <dbReference type="ARBA" id="ARBA00023065"/>
    </source>
</evidence>
<evidence type="ECO:0000256" key="2">
    <source>
        <dbReference type="ARBA" id="ARBA00006939"/>
    </source>
</evidence>
<reference evidence="9 10" key="1">
    <citation type="journal article" date="2011" name="Proc. Natl. Acad. Sci. U.S.A.">
        <title>Evolutionary erosion of yeast sex chromosomes by mating-type switching accidents.</title>
        <authorList>
            <person name="Gordon J.L."/>
            <person name="Armisen D."/>
            <person name="Proux-Wera E."/>
            <person name="Oheigeartaigh S.S."/>
            <person name="Byrne K.P."/>
            <person name="Wolfe K.H."/>
        </authorList>
    </citation>
    <scope>NUCLEOTIDE SEQUENCE [LARGE SCALE GENOMIC DNA]</scope>
    <source>
        <strain evidence="10">ATCC 34711 / CBS 6284 / DSM 70876 / NBRC 10599 / NRRL Y-10934 / UCD 77-7</strain>
    </source>
</reference>
<dbReference type="InParanoid" id="I2H7R2"/>
<dbReference type="AlphaFoldDB" id="I2H7R2"/>
<evidence type="ECO:0000256" key="7">
    <source>
        <dbReference type="ARBA" id="ARBA00023136"/>
    </source>
</evidence>
<dbReference type="GO" id="GO:0000007">
    <property type="term" value="F:low-affinity zinc ion transmembrane transporter activity"/>
    <property type="evidence" value="ECO:0007669"/>
    <property type="project" value="EnsemblFungi"/>
</dbReference>
<keyword evidence="10" id="KW-1185">Reference proteome</keyword>
<dbReference type="InterPro" id="IPR003689">
    <property type="entry name" value="ZIP"/>
</dbReference>
<evidence type="ECO:0000313" key="9">
    <source>
        <dbReference type="EMBL" id="CCH62414.1"/>
    </source>
</evidence>
<gene>
    <name evidence="9" type="primary">TBLA0H01270</name>
    <name evidence="9" type="ORF">TBLA_0H01270</name>
</gene>